<evidence type="ECO:0000256" key="7">
    <source>
        <dbReference type="ARBA" id="ARBA00022786"/>
    </source>
</evidence>
<keyword evidence="8 11" id="KW-0862">Zinc</keyword>
<dbReference type="GO" id="GO:0016567">
    <property type="term" value="P:protein ubiquitination"/>
    <property type="evidence" value="ECO:0007669"/>
    <property type="project" value="UniProtKB-UniPathway"/>
</dbReference>
<keyword evidence="7 11" id="KW-0833">Ubl conjugation pathway</keyword>
<dbReference type="GO" id="GO:0006511">
    <property type="term" value="P:ubiquitin-dependent protein catabolic process"/>
    <property type="evidence" value="ECO:0000318"/>
    <property type="project" value="GO_Central"/>
</dbReference>
<dbReference type="GO" id="GO:0036503">
    <property type="term" value="P:ERAD pathway"/>
    <property type="evidence" value="ECO:0000318"/>
    <property type="project" value="GO_Central"/>
</dbReference>
<evidence type="ECO:0000256" key="5">
    <source>
        <dbReference type="ARBA" id="ARBA00022723"/>
    </source>
</evidence>
<dbReference type="InterPro" id="IPR017907">
    <property type="entry name" value="Znf_RING_CS"/>
</dbReference>
<organism evidence="14">
    <name type="scientific">Solanum lycopersicum</name>
    <name type="common">Tomato</name>
    <name type="synonym">Lycopersicon esculentum</name>
    <dbReference type="NCBI Taxonomy" id="4081"/>
    <lineage>
        <taxon>Eukaryota</taxon>
        <taxon>Viridiplantae</taxon>
        <taxon>Streptophyta</taxon>
        <taxon>Embryophyta</taxon>
        <taxon>Tracheophyta</taxon>
        <taxon>Spermatophyta</taxon>
        <taxon>Magnoliopsida</taxon>
        <taxon>eudicotyledons</taxon>
        <taxon>Gunneridae</taxon>
        <taxon>Pentapetalae</taxon>
        <taxon>asterids</taxon>
        <taxon>lamiids</taxon>
        <taxon>Solanales</taxon>
        <taxon>Solanaceae</taxon>
        <taxon>Solanoideae</taxon>
        <taxon>Solaneae</taxon>
        <taxon>Solanum</taxon>
        <taxon>Solanum subgen. Lycopersicon</taxon>
    </lineage>
</organism>
<keyword evidence="4 11" id="KW-0808">Transferase</keyword>
<dbReference type="PaxDb" id="4081-Solyc10g008400.1.1"/>
<evidence type="ECO:0000256" key="4">
    <source>
        <dbReference type="ARBA" id="ARBA00022679"/>
    </source>
</evidence>
<dbReference type="GO" id="GO:0044390">
    <property type="term" value="F:ubiquitin-like protein conjugating enzyme binding"/>
    <property type="evidence" value="ECO:0000318"/>
    <property type="project" value="GO_Central"/>
</dbReference>
<comment type="catalytic activity">
    <reaction evidence="1 11">
        <text>S-ubiquitinyl-[E2 ubiquitin-conjugating enzyme]-L-cysteine + [acceptor protein]-L-lysine = [E2 ubiquitin-conjugating enzyme]-L-cysteine + N(6)-ubiquitinyl-[acceptor protein]-L-lysine.</text>
        <dbReference type="EC" id="2.3.2.27"/>
    </reaction>
</comment>
<dbReference type="PROSITE" id="PS00518">
    <property type="entry name" value="ZF_RING_1"/>
    <property type="match status" value="2"/>
</dbReference>
<evidence type="ECO:0000313" key="14">
    <source>
        <dbReference type="EnsemblPlants" id="Solyc10g008400.2.1"/>
    </source>
</evidence>
<dbReference type="GO" id="GO:0061630">
    <property type="term" value="F:ubiquitin protein ligase activity"/>
    <property type="evidence" value="ECO:0000318"/>
    <property type="project" value="GO_Central"/>
</dbReference>
<keyword evidence="6 10" id="KW-0863">Zinc-finger</keyword>
<feature type="signal peptide" evidence="12">
    <location>
        <begin position="1"/>
        <end position="16"/>
    </location>
</feature>
<feature type="chain" id="PRO_5018610228" description="E3 ubiquitin-protein ligase RMA" evidence="12">
    <location>
        <begin position="17"/>
        <end position="432"/>
    </location>
</feature>
<keyword evidence="12" id="KW-0732">Signal</keyword>
<evidence type="ECO:0000256" key="9">
    <source>
        <dbReference type="ARBA" id="ARBA00023136"/>
    </source>
</evidence>
<feature type="domain" description="RING-type" evidence="13">
    <location>
        <begin position="68"/>
        <end position="113"/>
    </location>
</feature>
<keyword evidence="5 11" id="KW-0479">Metal-binding</keyword>
<dbReference type="InterPro" id="IPR013083">
    <property type="entry name" value="Znf_RING/FYVE/PHD"/>
</dbReference>
<accession>A0A3Q7J6Q7</accession>
<dbReference type="InterPro" id="IPR018957">
    <property type="entry name" value="Znf_C3HC4_RING-type"/>
</dbReference>
<dbReference type="GO" id="GO:0005789">
    <property type="term" value="C:endoplasmic reticulum membrane"/>
    <property type="evidence" value="ECO:0007669"/>
    <property type="project" value="UniProtKB-SubCell"/>
</dbReference>
<dbReference type="AlphaFoldDB" id="A0A3Q7J6Q7"/>
<sequence>MLLLVFFGKFCGFVYALEIKKQDMALDLHFEEQIAESTFNKCRGSPLQKWKTLDDERDDDNRASGFDCNICLDVVKDPVVTFCGHLYCWPCIYKWIQFQGASDHQKPQCPVCKAKVSQKELIPLYGPGQATKSSADGVTSKGMVIPQRPLRPTCSGDIATTTNSLPSQQLNHRQQPHSGSYTASPTVIGEVVYARVFGNACPNSYNLEINTSLRMRRQLLHADRSLGRLYFFLFCCVLQSMALDFICNKQIEEGKPIEKLKMVDDEHEGGNLSRGFECNICLDLAHDPVVTYCGHLYCWPCIYKWIHLHSIPCENPAQRHPQCPVCKAHVSQTTMVPLYGRDQATKTSQDDGMAIPERPQQFHHRSSTSTIGETAHAERVDGNSFVPYPNAHHLAGTASLRMRRQQLQADDKSLRRVHFFLFCCVVLCLILL</sequence>
<dbReference type="InterPro" id="IPR001841">
    <property type="entry name" value="Znf_RING"/>
</dbReference>
<keyword evidence="11" id="KW-0256">Endoplasmic reticulum</keyword>
<proteinExistence type="predicted"/>
<dbReference type="Gene3D" id="3.30.40.10">
    <property type="entry name" value="Zinc/RING finger domain, C3HC4 (zinc finger)"/>
    <property type="match status" value="2"/>
</dbReference>
<name>A0A3Q7J6Q7_SOLLC</name>
<dbReference type="Gramene" id="Solyc10g008400.2.1">
    <property type="protein sequence ID" value="Solyc10g008400.2.1"/>
    <property type="gene ID" value="Solyc10g008400.2"/>
</dbReference>
<dbReference type="GO" id="GO:0008270">
    <property type="term" value="F:zinc ion binding"/>
    <property type="evidence" value="ECO:0007669"/>
    <property type="project" value="UniProtKB-KW"/>
</dbReference>
<comment type="function">
    <text evidence="11">E3 ubiquitin-protein ligase.</text>
</comment>
<dbReference type="InParanoid" id="A0A3Q7J6Q7"/>
<dbReference type="SUPFAM" id="SSF57850">
    <property type="entry name" value="RING/U-box"/>
    <property type="match status" value="2"/>
</dbReference>
<comment type="domain">
    <text evidence="11">The RING-type zinc finger domain is responsible for E3 ligase activity.</text>
</comment>
<comment type="subcellular location">
    <subcellularLocation>
        <location evidence="2">Endomembrane system</location>
    </subcellularLocation>
    <subcellularLocation>
        <location evidence="11">Endoplasmic reticulum membrane</location>
        <topology evidence="11">Single-pass type IV membrane protein</topology>
    </subcellularLocation>
</comment>
<evidence type="ECO:0000313" key="15">
    <source>
        <dbReference type="Proteomes" id="UP000004994"/>
    </source>
</evidence>
<dbReference type="UniPathway" id="UPA00143"/>
<dbReference type="STRING" id="4081.A0A3Q7J6Q7"/>
<dbReference type="SMART" id="SM00184">
    <property type="entry name" value="RING"/>
    <property type="match status" value="2"/>
</dbReference>
<dbReference type="Proteomes" id="UP000004994">
    <property type="component" value="Chromosome 10"/>
</dbReference>
<dbReference type="PROSITE" id="PS50089">
    <property type="entry name" value="ZF_RING_2"/>
    <property type="match status" value="2"/>
</dbReference>
<dbReference type="EnsemblPlants" id="Solyc10g008400.2.1">
    <property type="protein sequence ID" value="Solyc10g008400.2.1"/>
    <property type="gene ID" value="Solyc10g008400.2"/>
</dbReference>
<keyword evidence="9" id="KW-0472">Membrane</keyword>
<evidence type="ECO:0000256" key="2">
    <source>
        <dbReference type="ARBA" id="ARBA00004308"/>
    </source>
</evidence>
<comment type="pathway">
    <text evidence="3 11">Protein modification; protein ubiquitination.</text>
</comment>
<feature type="domain" description="RING-type" evidence="13">
    <location>
        <begin position="278"/>
        <end position="327"/>
    </location>
</feature>
<dbReference type="Pfam" id="PF00097">
    <property type="entry name" value="zf-C3HC4"/>
    <property type="match status" value="2"/>
</dbReference>
<evidence type="ECO:0000256" key="1">
    <source>
        <dbReference type="ARBA" id="ARBA00000900"/>
    </source>
</evidence>
<dbReference type="InterPro" id="IPR045103">
    <property type="entry name" value="RNF5/RNF185-like"/>
</dbReference>
<evidence type="ECO:0000256" key="11">
    <source>
        <dbReference type="RuleBase" id="RU369090"/>
    </source>
</evidence>
<evidence type="ECO:0000256" key="8">
    <source>
        <dbReference type="ARBA" id="ARBA00022833"/>
    </source>
</evidence>
<protein>
    <recommendedName>
        <fullName evidence="11">E3 ubiquitin-protein ligase RMA</fullName>
        <ecNumber evidence="11">2.3.2.27</ecNumber>
    </recommendedName>
    <alternativeName>
        <fullName evidence="11">Protein RING membrane-anchor</fullName>
    </alternativeName>
    <alternativeName>
        <fullName evidence="11">RING-type E3 ubiquitin transferase RMA</fullName>
    </alternativeName>
</protein>
<evidence type="ECO:0000256" key="10">
    <source>
        <dbReference type="PROSITE-ProRule" id="PRU00175"/>
    </source>
</evidence>
<evidence type="ECO:0000259" key="13">
    <source>
        <dbReference type="PROSITE" id="PS50089"/>
    </source>
</evidence>
<keyword evidence="15" id="KW-1185">Reference proteome</keyword>
<evidence type="ECO:0000256" key="3">
    <source>
        <dbReference type="ARBA" id="ARBA00004906"/>
    </source>
</evidence>
<dbReference type="EC" id="2.3.2.27" evidence="11"/>
<reference evidence="14" key="2">
    <citation type="submission" date="2019-01" db="UniProtKB">
        <authorList>
            <consortium name="EnsemblPlants"/>
        </authorList>
    </citation>
    <scope>IDENTIFICATION</scope>
    <source>
        <strain evidence="14">cv. Heinz 1706</strain>
    </source>
</reference>
<dbReference type="PANTHER" id="PTHR12313">
    <property type="entry name" value="E3 UBIQUITIN-PROTEIN LIGASE RNF5-RELATED"/>
    <property type="match status" value="1"/>
</dbReference>
<evidence type="ECO:0000256" key="12">
    <source>
        <dbReference type="SAM" id="SignalP"/>
    </source>
</evidence>
<evidence type="ECO:0000256" key="6">
    <source>
        <dbReference type="ARBA" id="ARBA00022771"/>
    </source>
</evidence>
<reference evidence="14" key="1">
    <citation type="journal article" date="2012" name="Nature">
        <title>The tomato genome sequence provides insights into fleshy fruit evolution.</title>
        <authorList>
            <consortium name="Tomato Genome Consortium"/>
        </authorList>
    </citation>
    <scope>NUCLEOTIDE SEQUENCE [LARGE SCALE GENOMIC DNA]</scope>
    <source>
        <strain evidence="14">cv. Heinz 1706</strain>
    </source>
</reference>